<accession>A0A9D4B6Q9</accession>
<evidence type="ECO:0000256" key="1">
    <source>
        <dbReference type="SAM" id="MobiDB-lite"/>
    </source>
</evidence>
<feature type="compositionally biased region" description="Basic and acidic residues" evidence="1">
    <location>
        <begin position="9"/>
        <end position="24"/>
    </location>
</feature>
<gene>
    <name evidence="2" type="ORF">KIL84_010214</name>
</gene>
<protein>
    <submittedName>
        <fullName evidence="2">Uncharacterized protein</fullName>
    </submittedName>
</protein>
<reference evidence="2" key="1">
    <citation type="submission" date="2021-09" db="EMBL/GenBank/DDBJ databases">
        <title>The genome of Mauremys mutica provides insights into the evolution of semi-aquatic lifestyle.</title>
        <authorList>
            <person name="Gong S."/>
            <person name="Gao Y."/>
        </authorList>
    </citation>
    <scope>NUCLEOTIDE SEQUENCE</scope>
    <source>
        <strain evidence="2">MM-2020</strain>
        <tissue evidence="2">Muscle</tissue>
    </source>
</reference>
<dbReference type="Proteomes" id="UP000827986">
    <property type="component" value="Unassembled WGS sequence"/>
</dbReference>
<evidence type="ECO:0000313" key="2">
    <source>
        <dbReference type="EMBL" id="KAH1182460.1"/>
    </source>
</evidence>
<feature type="region of interest" description="Disordered" evidence="1">
    <location>
        <begin position="129"/>
        <end position="148"/>
    </location>
</feature>
<dbReference type="AlphaFoldDB" id="A0A9D4B6Q9"/>
<feature type="compositionally biased region" description="Polar residues" evidence="1">
    <location>
        <begin position="138"/>
        <end position="148"/>
    </location>
</feature>
<sequence>MSSQSRAPDVLRNHISEPSPRRATERCHLRVEPQPCRLRAEPVGMPLEPHHLRASPRLCYQSHVILGLIRHQPWGYEASGQEGLDVSWHLALTARELSTQATVKEPAKQRLQQESPVRNGLKAAQLPPVQSPEVPLWSHSSPNGAESNRWQLADGQEALAVRGGLSFFWPAGVVHVTALQSEQFYKCAVEMKRRRKLLKIKLGKLLTFNCYRQRHPERGRTRGLGRDREKE</sequence>
<organism evidence="2 3">
    <name type="scientific">Mauremys mutica</name>
    <name type="common">yellowpond turtle</name>
    <dbReference type="NCBI Taxonomy" id="74926"/>
    <lineage>
        <taxon>Eukaryota</taxon>
        <taxon>Metazoa</taxon>
        <taxon>Chordata</taxon>
        <taxon>Craniata</taxon>
        <taxon>Vertebrata</taxon>
        <taxon>Euteleostomi</taxon>
        <taxon>Archelosauria</taxon>
        <taxon>Testudinata</taxon>
        <taxon>Testudines</taxon>
        <taxon>Cryptodira</taxon>
        <taxon>Durocryptodira</taxon>
        <taxon>Testudinoidea</taxon>
        <taxon>Geoemydidae</taxon>
        <taxon>Geoemydinae</taxon>
        <taxon>Mauremys</taxon>
    </lineage>
</organism>
<proteinExistence type="predicted"/>
<keyword evidence="3" id="KW-1185">Reference proteome</keyword>
<evidence type="ECO:0000313" key="3">
    <source>
        <dbReference type="Proteomes" id="UP000827986"/>
    </source>
</evidence>
<feature type="region of interest" description="Disordered" evidence="1">
    <location>
        <begin position="1"/>
        <end position="24"/>
    </location>
</feature>
<name>A0A9D4B6Q9_9SAUR</name>
<dbReference type="EMBL" id="JAHDVG010000467">
    <property type="protein sequence ID" value="KAH1182460.1"/>
    <property type="molecule type" value="Genomic_DNA"/>
</dbReference>
<comment type="caution">
    <text evidence="2">The sequence shown here is derived from an EMBL/GenBank/DDBJ whole genome shotgun (WGS) entry which is preliminary data.</text>
</comment>